<keyword evidence="5" id="KW-0560">Oxidoreductase</keyword>
<dbReference type="SUPFAM" id="SSF56645">
    <property type="entry name" value="Acyl-CoA dehydrogenase NM domain-like"/>
    <property type="match status" value="1"/>
</dbReference>
<gene>
    <name evidence="8" type="ORF">METZ01_LOCUS386702</name>
</gene>
<organism evidence="8">
    <name type="scientific">marine metagenome</name>
    <dbReference type="NCBI Taxonomy" id="408172"/>
    <lineage>
        <taxon>unclassified sequences</taxon>
        <taxon>metagenomes</taxon>
        <taxon>ecological metagenomes</taxon>
    </lineage>
</organism>
<comment type="cofactor">
    <cofactor evidence="1">
        <name>FAD</name>
        <dbReference type="ChEBI" id="CHEBI:57692"/>
    </cofactor>
</comment>
<dbReference type="FunFam" id="1.10.540.10:FF:000001">
    <property type="entry name" value="Very long-chain-specific acyl-CoA dehydrogenase, mitochondrial"/>
    <property type="match status" value="1"/>
</dbReference>
<dbReference type="Pfam" id="PF02771">
    <property type="entry name" value="Acyl-CoA_dh_N"/>
    <property type="match status" value="1"/>
</dbReference>
<dbReference type="AlphaFoldDB" id="A0A382UJH1"/>
<evidence type="ECO:0000259" key="7">
    <source>
        <dbReference type="Pfam" id="PF02771"/>
    </source>
</evidence>
<reference evidence="8" key="1">
    <citation type="submission" date="2018-05" db="EMBL/GenBank/DDBJ databases">
        <authorList>
            <person name="Lanie J.A."/>
            <person name="Ng W.-L."/>
            <person name="Kazmierczak K.M."/>
            <person name="Andrzejewski T.M."/>
            <person name="Davidsen T.M."/>
            <person name="Wayne K.J."/>
            <person name="Tettelin H."/>
            <person name="Glass J.I."/>
            <person name="Rusch D."/>
            <person name="Podicherti R."/>
            <person name="Tsui H.-C.T."/>
            <person name="Winkler M.E."/>
        </authorList>
    </citation>
    <scope>NUCLEOTIDE SEQUENCE</scope>
</reference>
<sequence length="176" mass="19356">MFLLNPIGTTDVFSREHFTEEQNEIEKMTFDFSMERIYPNVEAIDKLDKDLSHSLLKEMGELGLLGVDVPEKYGGMELDKITMALVIENLTRGGSASLGTMINVQTSIGSLGIVWFGTPEQKEKYIPKLVTGEWIAAYGLTEPSAGSDAVSGKTKAVLSDDGKHYILNGEKCFISN</sequence>
<keyword evidence="4" id="KW-0274">FAD</keyword>
<protein>
    <recommendedName>
        <fullName evidence="9">Acyl-CoA dehydrogenase/oxidase N-terminal domain-containing protein</fullName>
    </recommendedName>
</protein>
<dbReference type="InterPro" id="IPR037069">
    <property type="entry name" value="AcylCoA_DH/ox_N_sf"/>
</dbReference>
<dbReference type="PANTHER" id="PTHR43884">
    <property type="entry name" value="ACYL-COA DEHYDROGENASE"/>
    <property type="match status" value="1"/>
</dbReference>
<dbReference type="InterPro" id="IPR006091">
    <property type="entry name" value="Acyl-CoA_Oxase/DH_mid-dom"/>
</dbReference>
<comment type="similarity">
    <text evidence="2">Belongs to the acyl-CoA dehydrogenase family.</text>
</comment>
<evidence type="ECO:0000256" key="3">
    <source>
        <dbReference type="ARBA" id="ARBA00022630"/>
    </source>
</evidence>
<evidence type="ECO:0000256" key="1">
    <source>
        <dbReference type="ARBA" id="ARBA00001974"/>
    </source>
</evidence>
<feature type="non-terminal residue" evidence="8">
    <location>
        <position position="176"/>
    </location>
</feature>
<dbReference type="PROSITE" id="PS00072">
    <property type="entry name" value="ACYL_COA_DH_1"/>
    <property type="match status" value="1"/>
</dbReference>
<evidence type="ECO:0008006" key="9">
    <source>
        <dbReference type="Google" id="ProtNLM"/>
    </source>
</evidence>
<dbReference type="Pfam" id="PF02770">
    <property type="entry name" value="Acyl-CoA_dh_M"/>
    <property type="match status" value="1"/>
</dbReference>
<dbReference type="GO" id="GO:0003995">
    <property type="term" value="F:acyl-CoA dehydrogenase activity"/>
    <property type="evidence" value="ECO:0007669"/>
    <property type="project" value="InterPro"/>
</dbReference>
<dbReference type="InterPro" id="IPR013786">
    <property type="entry name" value="AcylCoA_DH/ox_N"/>
</dbReference>
<name>A0A382UJH1_9ZZZZ</name>
<dbReference type="GO" id="GO:0050660">
    <property type="term" value="F:flavin adenine dinucleotide binding"/>
    <property type="evidence" value="ECO:0007669"/>
    <property type="project" value="InterPro"/>
</dbReference>
<evidence type="ECO:0000259" key="6">
    <source>
        <dbReference type="Pfam" id="PF02770"/>
    </source>
</evidence>
<evidence type="ECO:0000256" key="2">
    <source>
        <dbReference type="ARBA" id="ARBA00009347"/>
    </source>
</evidence>
<dbReference type="Gene3D" id="1.10.540.10">
    <property type="entry name" value="Acyl-CoA dehydrogenase/oxidase, N-terminal domain"/>
    <property type="match status" value="1"/>
</dbReference>
<feature type="domain" description="Acyl-CoA oxidase/dehydrogenase middle" evidence="6">
    <location>
        <begin position="137"/>
        <end position="176"/>
    </location>
</feature>
<feature type="domain" description="Acyl-CoA dehydrogenase/oxidase N-terminal" evidence="7">
    <location>
        <begin position="19"/>
        <end position="133"/>
    </location>
</feature>
<proteinExistence type="inferred from homology"/>
<dbReference type="InterPro" id="IPR009100">
    <property type="entry name" value="AcylCoA_DH/oxidase_NM_dom_sf"/>
</dbReference>
<keyword evidence="3" id="KW-0285">Flavoprotein</keyword>
<dbReference type="InterPro" id="IPR006089">
    <property type="entry name" value="Acyl-CoA_DH_CS"/>
</dbReference>
<evidence type="ECO:0000256" key="5">
    <source>
        <dbReference type="ARBA" id="ARBA00023002"/>
    </source>
</evidence>
<evidence type="ECO:0000256" key="4">
    <source>
        <dbReference type="ARBA" id="ARBA00022827"/>
    </source>
</evidence>
<accession>A0A382UJH1</accession>
<dbReference type="EMBL" id="UINC01144378">
    <property type="protein sequence ID" value="SVD33848.1"/>
    <property type="molecule type" value="Genomic_DNA"/>
</dbReference>
<dbReference type="PANTHER" id="PTHR43884:SF12">
    <property type="entry name" value="ISOVALERYL-COA DEHYDROGENASE, MITOCHONDRIAL-RELATED"/>
    <property type="match status" value="1"/>
</dbReference>
<dbReference type="Gene3D" id="2.40.110.10">
    <property type="entry name" value="Butyryl-CoA Dehydrogenase, subunit A, domain 2"/>
    <property type="match status" value="1"/>
</dbReference>
<dbReference type="InterPro" id="IPR046373">
    <property type="entry name" value="Acyl-CoA_Oxase/DH_mid-dom_sf"/>
</dbReference>
<evidence type="ECO:0000313" key="8">
    <source>
        <dbReference type="EMBL" id="SVD33848.1"/>
    </source>
</evidence>